<comment type="caution">
    <text evidence="1">The sequence shown here is derived from an EMBL/GenBank/DDBJ whole genome shotgun (WGS) entry which is preliminary data.</text>
</comment>
<gene>
    <name evidence="1" type="ORF">DFR47_11245</name>
</gene>
<reference evidence="1 2" key="1">
    <citation type="submission" date="2018-06" db="EMBL/GenBank/DDBJ databases">
        <title>Genomic Encyclopedia of Type Strains, Phase IV (KMG-IV): sequencing the most valuable type-strain genomes for metagenomic binning, comparative biology and taxonomic classification.</title>
        <authorList>
            <person name="Goeker M."/>
        </authorList>
    </citation>
    <scope>NUCLEOTIDE SEQUENCE [LARGE SCALE GENOMIC DNA]</scope>
    <source>
        <strain evidence="1 2">DSM 25619</strain>
    </source>
</reference>
<keyword evidence="2" id="KW-1185">Reference proteome</keyword>
<dbReference type="EMBL" id="QNRH01000012">
    <property type="protein sequence ID" value="RBO90575.1"/>
    <property type="molecule type" value="Genomic_DNA"/>
</dbReference>
<name>A0A366DKW2_9HYPH</name>
<evidence type="ECO:0000313" key="1">
    <source>
        <dbReference type="EMBL" id="RBO90575.1"/>
    </source>
</evidence>
<proteinExistence type="predicted"/>
<accession>A0A366DKW2</accession>
<dbReference type="AlphaFoldDB" id="A0A366DKW2"/>
<evidence type="ECO:0000313" key="2">
    <source>
        <dbReference type="Proteomes" id="UP000252893"/>
    </source>
</evidence>
<dbReference type="RefSeq" id="WP_113946173.1">
    <property type="nucleotide sequence ID" value="NZ_JBHEEG010000011.1"/>
</dbReference>
<dbReference type="Proteomes" id="UP000252893">
    <property type="component" value="Unassembled WGS sequence"/>
</dbReference>
<organism evidence="1 2">
    <name type="scientific">Pseudochrobactrum asaccharolyticum</name>
    <dbReference type="NCBI Taxonomy" id="354351"/>
    <lineage>
        <taxon>Bacteria</taxon>
        <taxon>Pseudomonadati</taxon>
        <taxon>Pseudomonadota</taxon>
        <taxon>Alphaproteobacteria</taxon>
        <taxon>Hyphomicrobiales</taxon>
        <taxon>Brucellaceae</taxon>
        <taxon>Pseudochrobactrum</taxon>
    </lineage>
</organism>
<protein>
    <submittedName>
        <fullName evidence="1">Uncharacterized protein</fullName>
    </submittedName>
</protein>
<sequence length="122" mass="13273">MSYRINHTPSVPQSVITDDYATITTTISWGEEDVPPSVTDTLVFNVIADQPAEAGTIVPGNVSASFPYEVQMMQNSLNLEIRTAKFQSVFIAKTAGDIELSGAVGGDQNINSVYSFRIIDRE</sequence>